<reference evidence="2" key="1">
    <citation type="journal article" date="2016" name="Nature">
        <title>Genome evolution in the allotetraploid frog Xenopus laevis.</title>
        <authorList>
            <person name="Session A.M."/>
            <person name="Uno Y."/>
            <person name="Kwon T."/>
            <person name="Chapman J.A."/>
            <person name="Toyoda A."/>
            <person name="Takahashi S."/>
            <person name="Fukui A."/>
            <person name="Hikosaka A."/>
            <person name="Suzuki A."/>
            <person name="Kondo M."/>
            <person name="van Heeringen S.J."/>
            <person name="Quigley I."/>
            <person name="Heinz S."/>
            <person name="Ogino H."/>
            <person name="Ochi H."/>
            <person name="Hellsten U."/>
            <person name="Lyons J.B."/>
            <person name="Simakov O."/>
            <person name="Putnam N."/>
            <person name="Stites J."/>
            <person name="Kuroki Y."/>
            <person name="Tanaka T."/>
            <person name="Michiue T."/>
            <person name="Watanabe M."/>
            <person name="Bogdanovic O."/>
            <person name="Lister R."/>
            <person name="Georgiou G."/>
            <person name="Paranjpe S.S."/>
            <person name="van Kruijsbergen I."/>
            <person name="Shu S."/>
            <person name="Carlson J."/>
            <person name="Kinoshita T."/>
            <person name="Ohta Y."/>
            <person name="Mawaribuchi S."/>
            <person name="Jenkins J."/>
            <person name="Grimwood J."/>
            <person name="Schmutz J."/>
            <person name="Mitros T."/>
            <person name="Mozaffari S.V."/>
            <person name="Suzuki Y."/>
            <person name="Haramoto Y."/>
            <person name="Yamamoto T.S."/>
            <person name="Takagi C."/>
            <person name="Heald R."/>
            <person name="Miller K."/>
            <person name="Haudenschild C."/>
            <person name="Kitzman J."/>
            <person name="Nakayama T."/>
            <person name="Izutsu Y."/>
            <person name="Robert J."/>
            <person name="Fortriede J."/>
            <person name="Burns K."/>
            <person name="Lotay V."/>
            <person name="Karimi K."/>
            <person name="Yasuoka Y."/>
            <person name="Dichmann D.S."/>
            <person name="Flajnik M.F."/>
            <person name="Houston D.W."/>
            <person name="Shendure J."/>
            <person name="DuPasquier L."/>
            <person name="Vize P.D."/>
            <person name="Zorn A.M."/>
            <person name="Ito M."/>
            <person name="Marcotte E.M."/>
            <person name="Wallingford J.B."/>
            <person name="Ito Y."/>
            <person name="Asashima M."/>
            <person name="Ueno N."/>
            <person name="Matsuda Y."/>
            <person name="Veenstra G.J."/>
            <person name="Fujiyama A."/>
            <person name="Harland R.M."/>
            <person name="Taira M."/>
            <person name="Rokhsar D.S."/>
        </authorList>
    </citation>
    <scope>NUCLEOTIDE SEQUENCE [LARGE SCALE GENOMIC DNA]</scope>
    <source>
        <strain evidence="2">J</strain>
    </source>
</reference>
<proteinExistence type="predicted"/>
<evidence type="ECO:0000313" key="1">
    <source>
        <dbReference type="EMBL" id="OCT80737.1"/>
    </source>
</evidence>
<dbReference type="AlphaFoldDB" id="A0A974CWM1"/>
<sequence>MYQSYICIAVVNHLPGREQLHQLSITHYLYNFYYHNFSLGALLDWLLYLVRGSDTCMSDCKLFGQHGQRLNNLVTGKRVNWWGHTECCALTVI</sequence>
<organism evidence="1 2">
    <name type="scientific">Xenopus laevis</name>
    <name type="common">African clawed frog</name>
    <dbReference type="NCBI Taxonomy" id="8355"/>
    <lineage>
        <taxon>Eukaryota</taxon>
        <taxon>Metazoa</taxon>
        <taxon>Chordata</taxon>
        <taxon>Craniata</taxon>
        <taxon>Vertebrata</taxon>
        <taxon>Euteleostomi</taxon>
        <taxon>Amphibia</taxon>
        <taxon>Batrachia</taxon>
        <taxon>Anura</taxon>
        <taxon>Pipoidea</taxon>
        <taxon>Pipidae</taxon>
        <taxon>Xenopodinae</taxon>
        <taxon>Xenopus</taxon>
        <taxon>Xenopus</taxon>
    </lineage>
</organism>
<accession>A0A974CWM1</accession>
<gene>
    <name evidence="1" type="ORF">XELAEV_18027551mg</name>
</gene>
<evidence type="ECO:0000313" key="2">
    <source>
        <dbReference type="Proteomes" id="UP000694892"/>
    </source>
</evidence>
<name>A0A974CWM1_XENLA</name>
<dbReference type="Proteomes" id="UP000694892">
    <property type="component" value="Chromosome 5L"/>
</dbReference>
<protein>
    <submittedName>
        <fullName evidence="1">Uncharacterized protein</fullName>
    </submittedName>
</protein>
<dbReference type="EMBL" id="CM004474">
    <property type="protein sequence ID" value="OCT80737.1"/>
    <property type="molecule type" value="Genomic_DNA"/>
</dbReference>